<dbReference type="InterPro" id="IPR000073">
    <property type="entry name" value="AB_hydrolase_1"/>
</dbReference>
<dbReference type="PANTHER" id="PTHR43798:SF31">
    <property type="entry name" value="AB HYDROLASE SUPERFAMILY PROTEIN YCLE"/>
    <property type="match status" value="1"/>
</dbReference>
<accession>A0ABY2RPD3</accession>
<proteinExistence type="predicted"/>
<dbReference type="SUPFAM" id="SSF53474">
    <property type="entry name" value="alpha/beta-Hydrolases"/>
    <property type="match status" value="1"/>
</dbReference>
<protein>
    <submittedName>
        <fullName evidence="3">Alpha/beta hydrolase</fullName>
    </submittedName>
</protein>
<keyword evidence="1 3" id="KW-0378">Hydrolase</keyword>
<evidence type="ECO:0000256" key="1">
    <source>
        <dbReference type="ARBA" id="ARBA00022801"/>
    </source>
</evidence>
<dbReference type="Pfam" id="PF00561">
    <property type="entry name" value="Abhydrolase_1"/>
    <property type="match status" value="1"/>
</dbReference>
<sequence>MTHHQPPPPRILHPDPRPALTSLDSELDGRSLAYGVAGEGPPLVFLHGWGSSHRTYRRSLERLARNGARVFAPSLPGFGGTAELPRGERHPAGHARWLGRFIDSVGVTEPVTLVGHSFGGGVAIQTAHDLPDHVARLVLVNSIGGGVGLRAAENGDPIRAGLPHEWRATTGGGDQTRQLDRLAERGLPVTLLWARGDQVIPRAGLESLRTALRRPPVFTVAGSHEWPVGDPHGFGHAMRTVLAWPPRVAA</sequence>
<dbReference type="GO" id="GO:0016787">
    <property type="term" value="F:hydrolase activity"/>
    <property type="evidence" value="ECO:0007669"/>
    <property type="project" value="UniProtKB-KW"/>
</dbReference>
<dbReference type="InterPro" id="IPR000639">
    <property type="entry name" value="Epox_hydrolase-like"/>
</dbReference>
<dbReference type="EMBL" id="SUMD01000002">
    <property type="protein sequence ID" value="TJZ80339.1"/>
    <property type="molecule type" value="Genomic_DNA"/>
</dbReference>
<evidence type="ECO:0000313" key="4">
    <source>
        <dbReference type="Proteomes" id="UP000305109"/>
    </source>
</evidence>
<dbReference type="Proteomes" id="UP000305109">
    <property type="component" value="Unassembled WGS sequence"/>
</dbReference>
<dbReference type="InterPro" id="IPR029058">
    <property type="entry name" value="AB_hydrolase_fold"/>
</dbReference>
<organism evidence="3 4">
    <name type="scientific">Rhodococcus oryzae</name>
    <dbReference type="NCBI Taxonomy" id="2571143"/>
    <lineage>
        <taxon>Bacteria</taxon>
        <taxon>Bacillati</taxon>
        <taxon>Actinomycetota</taxon>
        <taxon>Actinomycetes</taxon>
        <taxon>Mycobacteriales</taxon>
        <taxon>Nocardiaceae</taxon>
        <taxon>Rhodococcus</taxon>
    </lineage>
</organism>
<dbReference type="PRINTS" id="PR00111">
    <property type="entry name" value="ABHYDROLASE"/>
</dbReference>
<feature type="domain" description="AB hydrolase-1" evidence="2">
    <location>
        <begin position="41"/>
        <end position="165"/>
    </location>
</feature>
<name>A0ABY2RPD3_9NOCA</name>
<dbReference type="PANTHER" id="PTHR43798">
    <property type="entry name" value="MONOACYLGLYCEROL LIPASE"/>
    <property type="match status" value="1"/>
</dbReference>
<keyword evidence="4" id="KW-1185">Reference proteome</keyword>
<dbReference type="Gene3D" id="3.40.50.1820">
    <property type="entry name" value="alpha/beta hydrolase"/>
    <property type="match status" value="1"/>
</dbReference>
<dbReference type="PRINTS" id="PR00412">
    <property type="entry name" value="EPOXHYDRLASE"/>
</dbReference>
<evidence type="ECO:0000313" key="3">
    <source>
        <dbReference type="EMBL" id="TJZ80339.1"/>
    </source>
</evidence>
<comment type="caution">
    <text evidence="3">The sequence shown here is derived from an EMBL/GenBank/DDBJ whole genome shotgun (WGS) entry which is preliminary data.</text>
</comment>
<gene>
    <name evidence="3" type="ORF">FCG67_05635</name>
</gene>
<reference evidence="3 4" key="1">
    <citation type="submission" date="2019-04" db="EMBL/GenBank/DDBJ databases">
        <title>Rhodococcus oryzae sp. nov., a novel actinomycete isolated from rhizosphere soil of rice (Oryza sativa L.).</title>
        <authorList>
            <person name="Li C."/>
        </authorList>
    </citation>
    <scope>NUCLEOTIDE SEQUENCE [LARGE SCALE GENOMIC DNA]</scope>
    <source>
        <strain evidence="3 4">NEAU-CX67</strain>
    </source>
</reference>
<evidence type="ECO:0000259" key="2">
    <source>
        <dbReference type="Pfam" id="PF00561"/>
    </source>
</evidence>
<dbReference type="InterPro" id="IPR050266">
    <property type="entry name" value="AB_hydrolase_sf"/>
</dbReference>